<name>A0ACB8XDJ9_ARCLA</name>
<reference evidence="1 2" key="2">
    <citation type="journal article" date="2022" name="Mol. Ecol. Resour.">
        <title>The genomes of chicory, endive, great burdock and yacon provide insights into Asteraceae paleo-polyploidization history and plant inulin production.</title>
        <authorList>
            <person name="Fan W."/>
            <person name="Wang S."/>
            <person name="Wang H."/>
            <person name="Wang A."/>
            <person name="Jiang F."/>
            <person name="Liu H."/>
            <person name="Zhao H."/>
            <person name="Xu D."/>
            <person name="Zhang Y."/>
        </authorList>
    </citation>
    <scope>NUCLEOTIDE SEQUENCE [LARGE SCALE GENOMIC DNA]</scope>
    <source>
        <strain evidence="2">cv. Niubang</strain>
    </source>
</reference>
<dbReference type="EMBL" id="CM042064">
    <property type="protein sequence ID" value="KAI3664891.1"/>
    <property type="molecule type" value="Genomic_DNA"/>
</dbReference>
<comment type="caution">
    <text evidence="1">The sequence shown here is derived from an EMBL/GenBank/DDBJ whole genome shotgun (WGS) entry which is preliminary data.</text>
</comment>
<gene>
    <name evidence="1" type="ORF">L6452_43502</name>
</gene>
<sequence>MFLGGNYGRRRQVVRRYSNFWLIAIPFLKVQVQFSLFMKVKVRLAPSLNSKDALVVKDYFTLRFLAVRQAWQSVACIQPSELLTEGQAPTNYSLHSQHGGETERAAKERSELVLEEAIADKSAQKAVQLNGKICDLFERAYHEGEKGVPYNIRKIIQSHGRREQEELVPTKKEQSFLGQKNSGTQLFIDSEHELVGWWCPFVQLTLVRGMARQSPMLGTKLIRRFTSDLSLVQQVRCRFDSEKSKGSENDRIEQGGEARQLFQPPRTCEGDVSVLPQTFIALASSALVLTSFAQIKSLVLQLTFKERHGKLRGYEG</sequence>
<protein>
    <submittedName>
        <fullName evidence="1">Uncharacterized protein</fullName>
    </submittedName>
</protein>
<accession>A0ACB8XDJ9</accession>
<proteinExistence type="predicted"/>
<organism evidence="1 2">
    <name type="scientific">Arctium lappa</name>
    <name type="common">Greater burdock</name>
    <name type="synonym">Lappa major</name>
    <dbReference type="NCBI Taxonomy" id="4217"/>
    <lineage>
        <taxon>Eukaryota</taxon>
        <taxon>Viridiplantae</taxon>
        <taxon>Streptophyta</taxon>
        <taxon>Embryophyta</taxon>
        <taxon>Tracheophyta</taxon>
        <taxon>Spermatophyta</taxon>
        <taxon>Magnoliopsida</taxon>
        <taxon>eudicotyledons</taxon>
        <taxon>Gunneridae</taxon>
        <taxon>Pentapetalae</taxon>
        <taxon>asterids</taxon>
        <taxon>campanulids</taxon>
        <taxon>Asterales</taxon>
        <taxon>Asteraceae</taxon>
        <taxon>Carduoideae</taxon>
        <taxon>Cardueae</taxon>
        <taxon>Arctiinae</taxon>
        <taxon>Arctium</taxon>
    </lineage>
</organism>
<evidence type="ECO:0000313" key="1">
    <source>
        <dbReference type="EMBL" id="KAI3664891.1"/>
    </source>
</evidence>
<keyword evidence="2" id="KW-1185">Reference proteome</keyword>
<evidence type="ECO:0000313" key="2">
    <source>
        <dbReference type="Proteomes" id="UP001055879"/>
    </source>
</evidence>
<dbReference type="Proteomes" id="UP001055879">
    <property type="component" value="Linkage Group LG18"/>
</dbReference>
<reference evidence="2" key="1">
    <citation type="journal article" date="2022" name="Mol. Ecol. Resour.">
        <title>The genomes of chicory, endive, great burdock and yacon provide insights into Asteraceae palaeo-polyploidization history and plant inulin production.</title>
        <authorList>
            <person name="Fan W."/>
            <person name="Wang S."/>
            <person name="Wang H."/>
            <person name="Wang A."/>
            <person name="Jiang F."/>
            <person name="Liu H."/>
            <person name="Zhao H."/>
            <person name="Xu D."/>
            <person name="Zhang Y."/>
        </authorList>
    </citation>
    <scope>NUCLEOTIDE SEQUENCE [LARGE SCALE GENOMIC DNA]</scope>
    <source>
        <strain evidence="2">cv. Niubang</strain>
    </source>
</reference>